<evidence type="ECO:0008006" key="7">
    <source>
        <dbReference type="Google" id="ProtNLM"/>
    </source>
</evidence>
<evidence type="ECO:0000313" key="6">
    <source>
        <dbReference type="Proteomes" id="UP000217790"/>
    </source>
</evidence>
<feature type="region of interest" description="Disordered" evidence="2">
    <location>
        <begin position="335"/>
        <end position="400"/>
    </location>
</feature>
<dbReference type="PANTHER" id="PTHR12357">
    <property type="entry name" value="YTH YT521-B HOMOLOGY DOMAIN-CONTAINING"/>
    <property type="match status" value="1"/>
</dbReference>
<feature type="region of interest" description="Disordered" evidence="2">
    <location>
        <begin position="215"/>
        <end position="307"/>
    </location>
</feature>
<dbReference type="CDD" id="cd21134">
    <property type="entry name" value="YTH"/>
    <property type="match status" value="1"/>
</dbReference>
<proteinExistence type="predicted"/>
<feature type="region of interest" description="Disordered" evidence="2">
    <location>
        <begin position="516"/>
        <end position="577"/>
    </location>
</feature>
<dbReference type="GO" id="GO:0003729">
    <property type="term" value="F:mRNA binding"/>
    <property type="evidence" value="ECO:0007669"/>
    <property type="project" value="TreeGrafter"/>
</dbReference>
<feature type="region of interest" description="Disordered" evidence="2">
    <location>
        <begin position="1"/>
        <end position="36"/>
    </location>
</feature>
<feature type="region of interest" description="Disordered" evidence="2">
    <location>
        <begin position="59"/>
        <end position="150"/>
    </location>
</feature>
<evidence type="ECO:0000259" key="4">
    <source>
        <dbReference type="PROSITE" id="PS50882"/>
    </source>
</evidence>
<feature type="compositionally biased region" description="Polar residues" evidence="2">
    <location>
        <begin position="134"/>
        <end position="150"/>
    </location>
</feature>
<feature type="region of interest" description="Disordered" evidence="2">
    <location>
        <begin position="796"/>
        <end position="853"/>
    </location>
</feature>
<evidence type="ECO:0000256" key="2">
    <source>
        <dbReference type="SAM" id="MobiDB-lite"/>
    </source>
</evidence>
<evidence type="ECO:0000259" key="3">
    <source>
        <dbReference type="PROSITE" id="PS50102"/>
    </source>
</evidence>
<dbReference type="Proteomes" id="UP000217790">
    <property type="component" value="Unassembled WGS sequence"/>
</dbReference>
<dbReference type="OMA" id="MAPIRAI"/>
<name>A0A2H3DTS1_ARMGA</name>
<feature type="compositionally biased region" description="Low complexity" evidence="2">
    <location>
        <begin position="919"/>
        <end position="929"/>
    </location>
</feature>
<feature type="region of interest" description="Disordered" evidence="2">
    <location>
        <begin position="721"/>
        <end position="754"/>
    </location>
</feature>
<dbReference type="InterPro" id="IPR000504">
    <property type="entry name" value="RRM_dom"/>
</dbReference>
<feature type="region of interest" description="Disordered" evidence="2">
    <location>
        <begin position="658"/>
        <end position="703"/>
    </location>
</feature>
<feature type="compositionally biased region" description="Polar residues" evidence="2">
    <location>
        <begin position="234"/>
        <end position="253"/>
    </location>
</feature>
<feature type="compositionally biased region" description="Acidic residues" evidence="2">
    <location>
        <begin position="823"/>
        <end position="834"/>
    </location>
</feature>
<dbReference type="AlphaFoldDB" id="A0A2H3DTS1"/>
<feature type="compositionally biased region" description="Polar residues" evidence="2">
    <location>
        <begin position="266"/>
        <end position="289"/>
    </location>
</feature>
<dbReference type="OrthoDB" id="6103986at2759"/>
<dbReference type="PROSITE" id="PS50882">
    <property type="entry name" value="YTH"/>
    <property type="match status" value="2"/>
</dbReference>
<reference evidence="6" key="1">
    <citation type="journal article" date="2017" name="Nat. Ecol. Evol.">
        <title>Genome expansion and lineage-specific genetic innovations in the forest pathogenic fungi Armillaria.</title>
        <authorList>
            <person name="Sipos G."/>
            <person name="Prasanna A.N."/>
            <person name="Walter M.C."/>
            <person name="O'Connor E."/>
            <person name="Balint B."/>
            <person name="Krizsan K."/>
            <person name="Kiss B."/>
            <person name="Hess J."/>
            <person name="Varga T."/>
            <person name="Slot J."/>
            <person name="Riley R."/>
            <person name="Boka B."/>
            <person name="Rigling D."/>
            <person name="Barry K."/>
            <person name="Lee J."/>
            <person name="Mihaltcheva S."/>
            <person name="LaButti K."/>
            <person name="Lipzen A."/>
            <person name="Waldron R."/>
            <person name="Moloney N.M."/>
            <person name="Sperisen C."/>
            <person name="Kredics L."/>
            <person name="Vagvoelgyi C."/>
            <person name="Patrignani A."/>
            <person name="Fitzpatrick D."/>
            <person name="Nagy I."/>
            <person name="Doyle S."/>
            <person name="Anderson J.B."/>
            <person name="Grigoriev I.V."/>
            <person name="Gueldener U."/>
            <person name="Muensterkoetter M."/>
            <person name="Nagy L.G."/>
        </authorList>
    </citation>
    <scope>NUCLEOTIDE SEQUENCE [LARGE SCALE GENOMIC DNA]</scope>
    <source>
        <strain evidence="6">Ar21-2</strain>
    </source>
</reference>
<keyword evidence="1" id="KW-0694">RNA-binding</keyword>
<keyword evidence="6" id="KW-1185">Reference proteome</keyword>
<dbReference type="CDD" id="cd00590">
    <property type="entry name" value="RRM_SF"/>
    <property type="match status" value="1"/>
</dbReference>
<feature type="compositionally biased region" description="Low complexity" evidence="2">
    <location>
        <begin position="692"/>
        <end position="702"/>
    </location>
</feature>
<dbReference type="SUPFAM" id="SSF54928">
    <property type="entry name" value="RNA-binding domain, RBD"/>
    <property type="match status" value="1"/>
</dbReference>
<feature type="compositionally biased region" description="Basic and acidic residues" evidence="2">
    <location>
        <begin position="875"/>
        <end position="888"/>
    </location>
</feature>
<dbReference type="Gene3D" id="3.30.70.330">
    <property type="match status" value="1"/>
</dbReference>
<feature type="compositionally biased region" description="Polar residues" evidence="2">
    <location>
        <begin position="59"/>
        <end position="70"/>
    </location>
</feature>
<dbReference type="InterPro" id="IPR007275">
    <property type="entry name" value="YTH_domain"/>
</dbReference>
<feature type="compositionally biased region" description="Low complexity" evidence="2">
    <location>
        <begin position="663"/>
        <end position="677"/>
    </location>
</feature>
<feature type="region of interest" description="Disordered" evidence="2">
    <location>
        <begin position="869"/>
        <end position="929"/>
    </location>
</feature>
<dbReference type="STRING" id="47427.A0A2H3DTS1"/>
<feature type="domain" description="YTH" evidence="4">
    <location>
        <begin position="767"/>
        <end position="902"/>
    </location>
</feature>
<feature type="compositionally biased region" description="Gly residues" evidence="2">
    <location>
        <begin position="74"/>
        <end position="89"/>
    </location>
</feature>
<dbReference type="InParanoid" id="A0A2H3DTS1"/>
<feature type="domain" description="YTH" evidence="4">
    <location>
        <begin position="589"/>
        <end position="729"/>
    </location>
</feature>
<sequence length="929" mass="101514">MVEPVTDGLMRTITPKPLENTTSDMPDISGIGGASLNQSLDSTRVARGTFDFYATRLGHNSQRLQDSPPDSRSVGGGQDYMYGGEGSIKGGSMSEQGRHGNLRRPSVAQPASSRRQQAARPTPYGPLPEGIHDVNTTSTSYHISPHYSSPTGPFAQQSGYVGQYTMSPSGAIAMSHTSPPFYQHGYQHPGVDGNMLHAGFPSLIPHQTQVYSYPSPDAASASYPTPPIFPLPQGTASPSPQLSNGQPAHSPTYSGAGPFHSLRYSPMSTPQYSYPPQSFPTSPIYTSQYPPGPYPQPFASPTTESDGQGTWWYVPARQYERPAPYHGHYSMSYASPRPHDSASSSTQYPISPAVTGGISTDSVSPIPATPVSPKQDSASSHGAPPERPLVRRSYHPNPPSHRSEWVMWVGNVPSDASHDELWRFFNQPLPSKPLDDPGPTGVMSIFLISRSSCAFINFESEAYLHKAISRFHGQPLRSNDPRCPRLVCRVRRKDDDLKAGVGGQRGMGMHTKWIKEQKEKAESNEVSEPSDADEGRTTPSSSSDHNMFVPSASFPSDDDTRPNLRPHNSSSSGSFASTDSSLLAKYFPKRYFILKSLTPEDVDISVQKGLWATQKHNEGILDQAFRTSEEVYLIFGVNKSGEWYGYARMTGRVGRGEQTVPWASRADSTTSSRSSLSPVTGRGPLQTETIPEESSSSFAPRSSADEEVMIFSAHRLVENSPLPVSSSEQARPLGREPAVQSAPAELGPQRRGMTMQTPNAKLSLDTRIFKPERSGLAKTQPSSFHLDAGAPYRAMKRRTGTGSDEAEEQLGSVIEEEGVHGDGDEEEVPETPEEETGKVEAKTPRESGWGEPFQVEWIRTDRLPFYRTRHLRNPWNKDREVKISRDGTELEPSVGQQLIDEWQKPPEPRPPGKARRGSSKAPAAAASPS</sequence>
<protein>
    <recommendedName>
        <fullName evidence="7">YTH domain-containing protein</fullName>
    </recommendedName>
</protein>
<accession>A0A2H3DTS1</accession>
<dbReference type="EMBL" id="KZ293649">
    <property type="protein sequence ID" value="PBK97264.1"/>
    <property type="molecule type" value="Genomic_DNA"/>
</dbReference>
<dbReference type="InterPro" id="IPR012677">
    <property type="entry name" value="Nucleotide-bd_a/b_plait_sf"/>
</dbReference>
<dbReference type="InterPro" id="IPR045168">
    <property type="entry name" value="YTH_prot"/>
</dbReference>
<dbReference type="Pfam" id="PF25701">
    <property type="entry name" value="RRM_YTH1"/>
    <property type="match status" value="1"/>
</dbReference>
<feature type="domain" description="RRM" evidence="3">
    <location>
        <begin position="405"/>
        <end position="482"/>
    </location>
</feature>
<dbReference type="InterPro" id="IPR035979">
    <property type="entry name" value="RBD_domain_sf"/>
</dbReference>
<evidence type="ECO:0000256" key="1">
    <source>
        <dbReference type="PROSITE-ProRule" id="PRU00176"/>
    </source>
</evidence>
<dbReference type="InterPro" id="IPR057720">
    <property type="entry name" value="RRM_YTH1"/>
</dbReference>
<dbReference type="Gene3D" id="3.10.590.10">
    <property type="entry name" value="ph1033 like domains"/>
    <property type="match status" value="2"/>
</dbReference>
<organism evidence="5 6">
    <name type="scientific">Armillaria gallica</name>
    <name type="common">Bulbous honey fungus</name>
    <name type="synonym">Armillaria bulbosa</name>
    <dbReference type="NCBI Taxonomy" id="47427"/>
    <lineage>
        <taxon>Eukaryota</taxon>
        <taxon>Fungi</taxon>
        <taxon>Dikarya</taxon>
        <taxon>Basidiomycota</taxon>
        <taxon>Agaricomycotina</taxon>
        <taxon>Agaricomycetes</taxon>
        <taxon>Agaricomycetidae</taxon>
        <taxon>Agaricales</taxon>
        <taxon>Marasmiineae</taxon>
        <taxon>Physalacriaceae</taxon>
        <taxon>Armillaria</taxon>
    </lineage>
</organism>
<feature type="compositionally biased region" description="Basic and acidic residues" evidence="2">
    <location>
        <begin position="835"/>
        <end position="845"/>
    </location>
</feature>
<dbReference type="Pfam" id="PF04146">
    <property type="entry name" value="YTH"/>
    <property type="match status" value="1"/>
</dbReference>
<feature type="compositionally biased region" description="Low complexity" evidence="2">
    <location>
        <begin position="108"/>
        <end position="121"/>
    </location>
</feature>
<gene>
    <name evidence="5" type="ORF">ARMGADRAFT_1026819</name>
</gene>
<evidence type="ECO:0000313" key="5">
    <source>
        <dbReference type="EMBL" id="PBK97264.1"/>
    </source>
</evidence>
<dbReference type="PROSITE" id="PS50102">
    <property type="entry name" value="RRM"/>
    <property type="match status" value="1"/>
</dbReference>